<dbReference type="EMBL" id="LR134155">
    <property type="protein sequence ID" value="VEA73490.1"/>
    <property type="molecule type" value="Genomic_DNA"/>
</dbReference>
<accession>A0A447QU06</accession>
<sequence length="47" mass="5371">MSLLKVAECSQHAGSLKYGGYRHLRSFGPYFVYLSPNLAWDGQVMEY</sequence>
<evidence type="ECO:0000313" key="4">
    <source>
        <dbReference type="Proteomes" id="UP000271603"/>
    </source>
</evidence>
<protein>
    <submittedName>
        <fullName evidence="1">Uncharacterized protein</fullName>
    </submittedName>
</protein>
<evidence type="ECO:0000313" key="3">
    <source>
        <dbReference type="EMBL" id="VTP62369.1"/>
    </source>
</evidence>
<organism evidence="1 4">
    <name type="scientific">Serratia rubidaea</name>
    <name type="common">Serratia marinorubra</name>
    <dbReference type="NCBI Taxonomy" id="61652"/>
    <lineage>
        <taxon>Bacteria</taxon>
        <taxon>Pseudomonadati</taxon>
        <taxon>Pseudomonadota</taxon>
        <taxon>Gammaproteobacteria</taxon>
        <taxon>Enterobacterales</taxon>
        <taxon>Yersiniaceae</taxon>
        <taxon>Serratia</taxon>
    </lineage>
</organism>
<evidence type="ECO:0000313" key="1">
    <source>
        <dbReference type="EMBL" id="VEA73490.1"/>
    </source>
</evidence>
<dbReference type="EMBL" id="LR134493">
    <property type="protein sequence ID" value="VEI70932.1"/>
    <property type="molecule type" value="Genomic_DNA"/>
</dbReference>
<reference evidence="4 5" key="1">
    <citation type="submission" date="2018-12" db="EMBL/GenBank/DDBJ databases">
        <authorList>
            <consortium name="Pathogen Informatics"/>
        </authorList>
    </citation>
    <scope>NUCLEOTIDE SEQUENCE [LARGE SCALE GENOMIC DNA]</scope>
    <source>
        <strain evidence="2 5">NCTC10036</strain>
        <strain evidence="3 6">NCTC12971</strain>
        <strain evidence="1 4">NCTC9419</strain>
    </source>
</reference>
<proteinExistence type="predicted"/>
<dbReference type="EMBL" id="LR590463">
    <property type="protein sequence ID" value="VTP62369.1"/>
    <property type="molecule type" value="Genomic_DNA"/>
</dbReference>
<dbReference type="AlphaFoldDB" id="A0A447QU06"/>
<name>A0A447QU06_SERRU</name>
<dbReference type="Proteomes" id="UP000307968">
    <property type="component" value="Chromosome"/>
</dbReference>
<evidence type="ECO:0000313" key="5">
    <source>
        <dbReference type="Proteomes" id="UP000281904"/>
    </source>
</evidence>
<evidence type="ECO:0000313" key="6">
    <source>
        <dbReference type="Proteomes" id="UP000307968"/>
    </source>
</evidence>
<gene>
    <name evidence="2" type="ORF">NCTC10036_04169</name>
    <name evidence="3" type="ORF">NCTC12971_02603</name>
    <name evidence="1" type="ORF">NCTC9419_05123</name>
</gene>
<dbReference type="Proteomes" id="UP000281904">
    <property type="component" value="Chromosome"/>
</dbReference>
<evidence type="ECO:0000313" key="2">
    <source>
        <dbReference type="EMBL" id="VEI70932.1"/>
    </source>
</evidence>
<dbReference type="Proteomes" id="UP000271603">
    <property type="component" value="Chromosome"/>
</dbReference>